<feature type="domain" description="Streptococcal pilin isopeptide linkage" evidence="3">
    <location>
        <begin position="58"/>
        <end position="212"/>
    </location>
</feature>
<name>A0ABV1J920_9ACTN</name>
<dbReference type="EMBL" id="JBBNOP010000001">
    <property type="protein sequence ID" value="MEQ3361571.1"/>
    <property type="molecule type" value="Genomic_DNA"/>
</dbReference>
<gene>
    <name evidence="5" type="ORF">AAA083_01130</name>
</gene>
<dbReference type="Proteomes" id="UP001487305">
    <property type="component" value="Unassembled WGS sequence"/>
</dbReference>
<dbReference type="RefSeq" id="WP_102375499.1">
    <property type="nucleotide sequence ID" value="NZ_JBBNOP010000001.1"/>
</dbReference>
<feature type="transmembrane region" description="Helical" evidence="1">
    <location>
        <begin position="377"/>
        <end position="395"/>
    </location>
</feature>
<proteinExistence type="predicted"/>
<evidence type="ECO:0000313" key="5">
    <source>
        <dbReference type="EMBL" id="MEQ3361571.1"/>
    </source>
</evidence>
<evidence type="ECO:0000259" key="3">
    <source>
        <dbReference type="Pfam" id="PF12892"/>
    </source>
</evidence>
<keyword evidence="2" id="KW-0732">Signal</keyword>
<feature type="domain" description="DUF7601" evidence="4">
    <location>
        <begin position="216"/>
        <end position="327"/>
    </location>
</feature>
<protein>
    <submittedName>
        <fullName evidence="5">FctA domain-containing protein</fullName>
    </submittedName>
</protein>
<dbReference type="InterPro" id="IPR022464">
    <property type="entry name" value="Strep_pil_isopept_link"/>
</dbReference>
<reference evidence="5 6" key="1">
    <citation type="submission" date="2024-04" db="EMBL/GenBank/DDBJ databases">
        <title>Human intestinal bacterial collection.</title>
        <authorList>
            <person name="Pauvert C."/>
            <person name="Hitch T.C.A."/>
            <person name="Clavel T."/>
        </authorList>
    </citation>
    <scope>NUCLEOTIDE SEQUENCE [LARGE SCALE GENOMIC DNA]</scope>
    <source>
        <strain evidence="5 6">CLA-KB-H42</strain>
    </source>
</reference>
<evidence type="ECO:0000256" key="1">
    <source>
        <dbReference type="SAM" id="Phobius"/>
    </source>
</evidence>
<keyword evidence="1" id="KW-0812">Transmembrane</keyword>
<keyword evidence="6" id="KW-1185">Reference proteome</keyword>
<comment type="caution">
    <text evidence="5">The sequence shown here is derived from an EMBL/GenBank/DDBJ whole genome shotgun (WGS) entry which is preliminary data.</text>
</comment>
<evidence type="ECO:0000256" key="2">
    <source>
        <dbReference type="SAM" id="SignalP"/>
    </source>
</evidence>
<dbReference type="Gene3D" id="2.60.40.3050">
    <property type="match status" value="1"/>
</dbReference>
<keyword evidence="1" id="KW-0472">Membrane</keyword>
<feature type="signal peptide" evidence="2">
    <location>
        <begin position="1"/>
        <end position="33"/>
    </location>
</feature>
<evidence type="ECO:0000259" key="4">
    <source>
        <dbReference type="Pfam" id="PF24547"/>
    </source>
</evidence>
<accession>A0ABV1J920</accession>
<dbReference type="InterPro" id="IPR055382">
    <property type="entry name" value="DUF7601"/>
</dbReference>
<feature type="chain" id="PRO_5045807087" evidence="2">
    <location>
        <begin position="34"/>
        <end position="405"/>
    </location>
</feature>
<dbReference type="Gene3D" id="2.60.40.1140">
    <property type="entry name" value="Collagen-binding surface protein Cna, B-type domain"/>
    <property type="match status" value="1"/>
</dbReference>
<organism evidence="5 6">
    <name type="scientific">Raoultibacter massiliensis</name>
    <dbReference type="NCBI Taxonomy" id="1852371"/>
    <lineage>
        <taxon>Bacteria</taxon>
        <taxon>Bacillati</taxon>
        <taxon>Actinomycetota</taxon>
        <taxon>Coriobacteriia</taxon>
        <taxon>Eggerthellales</taxon>
        <taxon>Eggerthellaceae</taxon>
        <taxon>Raoultibacter</taxon>
    </lineage>
</organism>
<sequence length="405" mass="41801">METARKKNGVIAIAMAALLSLGLLLGGVSSAFAADIPKDGGSSSETITGVFGSGATITKKLMIAPNVEAPDAGFAFDVALKSVSDHADSEVSTNAAYDSVRSWSTAAVNFAGMKNTTGDSMMKQTSANIPAATAFPHAGVYTYQVTEKAVSALGVTSSGENYTMNVYVKNGASTLEVYAVTVILTSDIGDDNKKVDPEPGDDNGFIFVNSYTPTTTLSVQKTTDGDFADRTLSFGYTVTITTPSNTPANSEIRYIKNGDPADSGATVEPIGPGATTKTVTMDLKHEDAINFSGLPAGTVYTVTEAQNPNYRLTASVTEGGTGASNVTVESGSVTVGDSRPVSTNLVATTGTGEKPNVTAVTGTYRAIEITGLVTENLPFILIGAAAIGGLAFFLVSRVRRANEED</sequence>
<keyword evidence="1" id="KW-1133">Transmembrane helix</keyword>
<dbReference type="InterPro" id="IPR038174">
    <property type="entry name" value="Strep_pil_link_sf"/>
</dbReference>
<dbReference type="Pfam" id="PF12892">
    <property type="entry name" value="FctA"/>
    <property type="match status" value="1"/>
</dbReference>
<dbReference type="Pfam" id="PF24547">
    <property type="entry name" value="DUF7601"/>
    <property type="match status" value="1"/>
</dbReference>
<evidence type="ECO:0000313" key="6">
    <source>
        <dbReference type="Proteomes" id="UP001487305"/>
    </source>
</evidence>